<dbReference type="PANTHER" id="PTHR42977:SF3">
    <property type="entry name" value="AB HYDROLASE-1 DOMAIN-CONTAINING PROTEIN"/>
    <property type="match status" value="1"/>
</dbReference>
<dbReference type="Gene3D" id="3.40.50.1820">
    <property type="entry name" value="alpha/beta hydrolase"/>
    <property type="match status" value="1"/>
</dbReference>
<reference evidence="3" key="1">
    <citation type="submission" date="2021-08" db="EMBL/GenBank/DDBJ databases">
        <authorList>
            <person name="Stevens D.C."/>
        </authorList>
    </citation>
    <scope>NUCLEOTIDE SEQUENCE</scope>
    <source>
        <strain evidence="3">DSM 53165</strain>
    </source>
</reference>
<dbReference type="PRINTS" id="PR00412">
    <property type="entry name" value="EPOXHYDRLASE"/>
</dbReference>
<dbReference type="RefSeq" id="WP_224195127.1">
    <property type="nucleotide sequence ID" value="NZ_JAIRAU010000042.1"/>
</dbReference>
<proteinExistence type="predicted"/>
<dbReference type="EMBL" id="JAIRAU010000042">
    <property type="protein sequence ID" value="MBZ5713384.1"/>
    <property type="molecule type" value="Genomic_DNA"/>
</dbReference>
<dbReference type="PRINTS" id="PR00111">
    <property type="entry name" value="ABHYDROLASE"/>
</dbReference>
<protein>
    <submittedName>
        <fullName evidence="3">Haloalkane dehalogenase</fullName>
    </submittedName>
</protein>
<evidence type="ECO:0000259" key="2">
    <source>
        <dbReference type="Pfam" id="PF00561"/>
    </source>
</evidence>
<organism evidence="3 4">
    <name type="scientific">Nannocystis pusilla</name>
    <dbReference type="NCBI Taxonomy" id="889268"/>
    <lineage>
        <taxon>Bacteria</taxon>
        <taxon>Pseudomonadati</taxon>
        <taxon>Myxococcota</taxon>
        <taxon>Polyangia</taxon>
        <taxon>Nannocystales</taxon>
        <taxon>Nannocystaceae</taxon>
        <taxon>Nannocystis</taxon>
    </lineage>
</organism>
<dbReference type="NCBIfam" id="NF002043">
    <property type="entry name" value="PRK00870.1"/>
    <property type="match status" value="1"/>
</dbReference>
<evidence type="ECO:0000313" key="4">
    <source>
        <dbReference type="Proteomes" id="UP001139031"/>
    </source>
</evidence>
<keyword evidence="1" id="KW-0378">Hydrolase</keyword>
<keyword evidence="4" id="KW-1185">Reference proteome</keyword>
<dbReference type="Proteomes" id="UP001139031">
    <property type="component" value="Unassembled WGS sequence"/>
</dbReference>
<name>A0ABS7TYM2_9BACT</name>
<dbReference type="Pfam" id="PF00561">
    <property type="entry name" value="Abhydrolase_1"/>
    <property type="match status" value="1"/>
</dbReference>
<dbReference type="InterPro" id="IPR051340">
    <property type="entry name" value="Haloalkane_dehalogenase"/>
</dbReference>
<accession>A0ABS7TYM2</accession>
<feature type="domain" description="AB hydrolase-1" evidence="2">
    <location>
        <begin position="50"/>
        <end position="287"/>
    </location>
</feature>
<comment type="caution">
    <text evidence="3">The sequence shown here is derived from an EMBL/GenBank/DDBJ whole genome shotgun (WGS) entry which is preliminary data.</text>
</comment>
<evidence type="ECO:0000256" key="1">
    <source>
        <dbReference type="ARBA" id="ARBA00022801"/>
    </source>
</evidence>
<sequence>MHRLRTPDERFAEVPDFAYPPQYVDVPAGDGDAEPLRMHYVDVGPRDGAVVLLLHGEPTWSFLYRHAIAALAAAGMRAVAPDLIGFGRSDKPAAGGDYTYQRHIDWLRAFLAAAGIDDLSLVCQDWGGLLGLRLAGETPAMFRRVVAMNTFLPTGDEALPEAFHRWREFSQKVPELPVGAVVQGGSARPFAPAVVAAYDAPFPDARYKAGARVFPTLVPIAPDDPASAANRRAWDGLRRYDRPFLTLFGARDPITQPAQALLQAAIPGARDQPHRVFERAGHFLQEDLGAELGQALVEFLRPCSPLTPP</sequence>
<dbReference type="PANTHER" id="PTHR42977">
    <property type="entry name" value="HYDROLASE-RELATED"/>
    <property type="match status" value="1"/>
</dbReference>
<dbReference type="InterPro" id="IPR000639">
    <property type="entry name" value="Epox_hydrolase-like"/>
</dbReference>
<dbReference type="SUPFAM" id="SSF53474">
    <property type="entry name" value="alpha/beta-Hydrolases"/>
    <property type="match status" value="1"/>
</dbReference>
<evidence type="ECO:0000313" key="3">
    <source>
        <dbReference type="EMBL" id="MBZ5713384.1"/>
    </source>
</evidence>
<dbReference type="InterPro" id="IPR029058">
    <property type="entry name" value="AB_hydrolase_fold"/>
</dbReference>
<gene>
    <name evidence="3" type="ORF">K7C98_29475</name>
</gene>
<dbReference type="InterPro" id="IPR000073">
    <property type="entry name" value="AB_hydrolase_1"/>
</dbReference>